<feature type="compositionally biased region" description="Basic and acidic residues" evidence="1">
    <location>
        <begin position="558"/>
        <end position="574"/>
    </location>
</feature>
<dbReference type="OrthoDB" id="5595797at2759"/>
<feature type="compositionally biased region" description="Acidic residues" evidence="1">
    <location>
        <begin position="54"/>
        <end position="66"/>
    </location>
</feature>
<feature type="region of interest" description="Disordered" evidence="1">
    <location>
        <begin position="1145"/>
        <end position="1168"/>
    </location>
</feature>
<organism evidence="3 4">
    <name type="scientific">Torulaspora globosa</name>
    <dbReference type="NCBI Taxonomy" id="48254"/>
    <lineage>
        <taxon>Eukaryota</taxon>
        <taxon>Fungi</taxon>
        <taxon>Dikarya</taxon>
        <taxon>Ascomycota</taxon>
        <taxon>Saccharomycotina</taxon>
        <taxon>Saccharomycetes</taxon>
        <taxon>Saccharomycetales</taxon>
        <taxon>Saccharomycetaceae</taxon>
        <taxon>Torulaspora</taxon>
    </lineage>
</organism>
<feature type="region of interest" description="Disordered" evidence="1">
    <location>
        <begin position="262"/>
        <end position="352"/>
    </location>
</feature>
<feature type="compositionally biased region" description="Basic residues" evidence="1">
    <location>
        <begin position="185"/>
        <end position="197"/>
    </location>
</feature>
<feature type="compositionally biased region" description="Basic and acidic residues" evidence="1">
    <location>
        <begin position="44"/>
        <end position="53"/>
    </location>
</feature>
<feature type="compositionally biased region" description="Basic residues" evidence="1">
    <location>
        <begin position="619"/>
        <end position="633"/>
    </location>
</feature>
<feature type="region of interest" description="Disordered" evidence="1">
    <location>
        <begin position="22"/>
        <end position="206"/>
    </location>
</feature>
<dbReference type="EMBL" id="CP059267">
    <property type="protein sequence ID" value="QLQ78358.1"/>
    <property type="molecule type" value="Genomic_DNA"/>
</dbReference>
<evidence type="ECO:0000256" key="1">
    <source>
        <dbReference type="SAM" id="MobiDB-lite"/>
    </source>
</evidence>
<proteinExistence type="predicted"/>
<name>A0A7H9HKK1_9SACH</name>
<dbReference type="Pfam" id="PF11223">
    <property type="entry name" value="DUF3020"/>
    <property type="match status" value="1"/>
</dbReference>
<protein>
    <recommendedName>
        <fullName evidence="2">DUF3020 domain-containing protein</fullName>
    </recommendedName>
</protein>
<feature type="region of interest" description="Disordered" evidence="1">
    <location>
        <begin position="749"/>
        <end position="778"/>
    </location>
</feature>
<dbReference type="InterPro" id="IPR021386">
    <property type="entry name" value="SPP41_DUF3020"/>
</dbReference>
<evidence type="ECO:0000259" key="2">
    <source>
        <dbReference type="Pfam" id="PF11223"/>
    </source>
</evidence>
<feature type="compositionally biased region" description="Low complexity" evidence="1">
    <location>
        <begin position="759"/>
        <end position="770"/>
    </location>
</feature>
<feature type="compositionally biased region" description="Basic residues" evidence="1">
    <location>
        <begin position="588"/>
        <end position="597"/>
    </location>
</feature>
<feature type="region of interest" description="Disordered" evidence="1">
    <location>
        <begin position="458"/>
        <end position="633"/>
    </location>
</feature>
<sequence length="1453" mass="163901">MSEDQADELNFNELVGNLLSSHNASEHHVDEDADDGEIVVNLDHGSEQQHMGEELPEFGDGEEDDALAAVVASAIQSMDHEVQNEEETEDRVPREDVSRMEEHQQDRHWASMLQQSLLQGNEAGKNHGEDQLDQDDETLRQAILESLSELNNVEREAKEHVKKAKERPKKSSKKKKNKDKERVKEKHHLAKKKKHHSKEKDVEDEDDKMLDFEDVIKGFMRQGNDQANNGVISQPEVIGDAETQALVEATLRAFESELLGSQTSATLSQTTEVHFNEKSVTKAISTPRNVDEGKPNLEAGSKPDMTAEDYAKSEVSSAESKKKKKKKKKQKSKKRKQRKEIEKDEKGADEDEFSKALAAMVNEVVNTSLSDSTAQGHELPQPEKRPGAAPPIVEQTMEDKQSEPEEETFDLNQIMQKAMSMAFQDQNHEAFDSSAMEEFNRGLGDLSLSDLLSGSSSFLKKKSISKRSSSESSSKRSKAARSKASVGTKPQEVLHKRKTSSKPSLSPEEALRKSYSQAATAAAAAARKRAAARNKAERLQLRTERRKAREAKRLLKKQVKEQQAVERKELEEIVARGPPYPPDLRLTKSGRPKKPYRRWTQEEMEKRASMPPEELEKPKKLKKERKKKSKKLKKIPLSTLKKIPIFNFARDGVPADMKSKLNGIEETLKKIPLQSYPELSRLAPPETVPPGSWEKLKTEEENGGIDRVSKTTSFAFDTRRKTVVRREKIPFHPPWALPSQVPYALPLARRKRKEKPRDSSFSTSSRLRVSGRTERPSFSSGIRKKVIPAVLRPIISTLKAAARAKVASGASPEETNKLLVTIIRHTKKSIAESLSLARGGYAARNYSAIKTESDDHWNDMKSRKAARIPIFRLSKIKQIDTSEDTPIKSAATSTPQIPTVKIEETPEMTLSRLETLSRTWDWESKESVATPGAVNGIPATTQSDSGKCSVGELEEQNFRQEVASEEDQSVKQLVTDKGEVLSKIEIQTKESTIAEKEKARERTVESELSPCVVESLPGGEDENNRTEAQDLEYKRPPVQTHDLITASEINALVPERDQTLSQSSKQLTALKAAVAEGSSVTKDSLQSLKDVVKKDDGGEEQRIHEVLDDLVKEHFAQSNNDPIELTDNVRNIISETIEELIPVIDVDQQEREQKPKRQRKGPPPVLNLDGLVPPNSLRVIPKIESSPSPSFDQKLAPKIRKPRKKADQPPLLYTFNVPDIKNLQGRRTMLLKRTKEYLSEAEMIILKKEINKERKRKWREANVEKNWENDLRARLRKRANAKFADHESIEKSKWYQDELSKSLSEREVKQEGSCNLDDNASDKKAGTCTNLSDNEVLNMIATTLNKLDVARILERELNDEAAGYQEQRQNKKSRTSTPMEIALEHTDQTKQLNLQTQAASYDERVSYDGQEPHTDNEEVLHEPVSTKRPYPDDLPVAVPFVKRPKYISAQDDK</sequence>
<feature type="domain" description="DUF3020" evidence="2">
    <location>
        <begin position="1251"/>
        <end position="1298"/>
    </location>
</feature>
<keyword evidence="4" id="KW-1185">Reference proteome</keyword>
<feature type="compositionally biased region" description="Basic and acidic residues" evidence="1">
    <location>
        <begin position="534"/>
        <end position="543"/>
    </location>
</feature>
<feature type="region of interest" description="Disordered" evidence="1">
    <location>
        <begin position="997"/>
        <end position="1024"/>
    </location>
</feature>
<evidence type="ECO:0000313" key="4">
    <source>
        <dbReference type="Proteomes" id="UP000510647"/>
    </source>
</evidence>
<feature type="compositionally biased region" description="Basic and acidic residues" evidence="1">
    <location>
        <begin position="1401"/>
        <end position="1431"/>
    </location>
</feature>
<feature type="region of interest" description="Disordered" evidence="1">
    <location>
        <begin position="1182"/>
        <end position="1206"/>
    </location>
</feature>
<feature type="compositionally biased region" description="Basic and acidic residues" evidence="1">
    <location>
        <begin position="599"/>
        <end position="618"/>
    </location>
</feature>
<feature type="region of interest" description="Disordered" evidence="1">
    <location>
        <begin position="1401"/>
        <end position="1436"/>
    </location>
</feature>
<dbReference type="Proteomes" id="UP000510647">
    <property type="component" value="Chromosome 1"/>
</dbReference>
<accession>A0A7H9HKK1</accession>
<feature type="compositionally biased region" description="Basic residues" evidence="1">
    <location>
        <begin position="544"/>
        <end position="557"/>
    </location>
</feature>
<feature type="region of interest" description="Disordered" evidence="1">
    <location>
        <begin position="364"/>
        <end position="429"/>
    </location>
</feature>
<feature type="compositionally biased region" description="Polar residues" evidence="1">
    <location>
        <begin position="262"/>
        <end position="273"/>
    </location>
</feature>
<feature type="compositionally biased region" description="Polar residues" evidence="1">
    <location>
        <begin position="364"/>
        <end position="375"/>
    </location>
</feature>
<evidence type="ECO:0000313" key="3">
    <source>
        <dbReference type="EMBL" id="QLQ78358.1"/>
    </source>
</evidence>
<feature type="compositionally biased region" description="Basic and acidic residues" evidence="1">
    <location>
        <begin position="90"/>
        <end position="109"/>
    </location>
</feature>
<feature type="compositionally biased region" description="Basic residues" evidence="1">
    <location>
        <begin position="321"/>
        <end position="338"/>
    </location>
</feature>
<reference evidence="3 4" key="1">
    <citation type="submission" date="2020-06" db="EMBL/GenBank/DDBJ databases">
        <title>The yeast mating-type switching endonuclease HO is a domesticated member of an unorthodox homing genetic element family.</title>
        <authorList>
            <person name="Coughlan A.Y."/>
            <person name="Lombardi L."/>
            <person name="Braun-Galleani S."/>
            <person name="Martos A.R."/>
            <person name="Galeote V."/>
            <person name="Bigey F."/>
            <person name="Dequin S."/>
            <person name="Byrne K.P."/>
            <person name="Wolfe K.H."/>
        </authorList>
    </citation>
    <scope>NUCLEOTIDE SEQUENCE [LARGE SCALE GENOMIC DNA]</scope>
    <source>
        <strain evidence="3 4">CBS2947</strain>
    </source>
</reference>
<feature type="compositionally biased region" description="Basic residues" evidence="1">
    <location>
        <begin position="160"/>
        <end position="177"/>
    </location>
</feature>
<gene>
    <name evidence="3" type="ORF">HG537_0A06050</name>
</gene>